<dbReference type="PANTHER" id="PTHR44835:SF1">
    <property type="entry name" value="PROTEIN O-GLCNAC TRANSFERASE"/>
    <property type="match status" value="1"/>
</dbReference>
<gene>
    <name evidence="10" type="ORF">GT347_13955</name>
</gene>
<evidence type="ECO:0000256" key="5">
    <source>
        <dbReference type="ARBA" id="ARBA00022679"/>
    </source>
</evidence>
<dbReference type="Pfam" id="PF13844">
    <property type="entry name" value="Glyco_transf_41"/>
    <property type="match status" value="2"/>
</dbReference>
<evidence type="ECO:0000313" key="11">
    <source>
        <dbReference type="Proteomes" id="UP000464787"/>
    </source>
</evidence>
<feature type="domain" description="O-GlcNAc transferase C-terminal" evidence="9">
    <location>
        <begin position="459"/>
        <end position="628"/>
    </location>
</feature>
<dbReference type="EC" id="2.4.1.255" evidence="3"/>
<comment type="pathway">
    <text evidence="1">Protein modification; protein glycosylation.</text>
</comment>
<dbReference type="Gene3D" id="3.40.50.2000">
    <property type="entry name" value="Glycogen Phosphorylase B"/>
    <property type="match status" value="1"/>
</dbReference>
<protein>
    <recommendedName>
        <fullName evidence="3">protein O-GlcNAc transferase</fullName>
        <ecNumber evidence="3">2.4.1.255</ecNumber>
    </recommendedName>
</protein>
<dbReference type="RefSeq" id="WP_160552699.1">
    <property type="nucleotide sequence ID" value="NZ_CP047650.1"/>
</dbReference>
<feature type="repeat" description="TPR" evidence="8">
    <location>
        <begin position="99"/>
        <end position="132"/>
    </location>
</feature>
<dbReference type="KEGG" id="xyk:GT347_13955"/>
<dbReference type="EMBL" id="CP047650">
    <property type="protein sequence ID" value="QHI98995.1"/>
    <property type="molecule type" value="Genomic_DNA"/>
</dbReference>
<comment type="similarity">
    <text evidence="2">Belongs to the glycosyltransferase 41 family. O-GlcNAc transferase subfamily.</text>
</comment>
<reference evidence="10 11" key="1">
    <citation type="submission" date="2020-01" db="EMBL/GenBank/DDBJ databases">
        <title>Genome sequencing of strain KACC 21265.</title>
        <authorList>
            <person name="Heo J."/>
            <person name="Kim S.-J."/>
            <person name="Kim J.-S."/>
            <person name="Hong S.-B."/>
            <person name="Kwon S.-W."/>
        </authorList>
    </citation>
    <scope>NUCLEOTIDE SEQUENCE [LARGE SCALE GENOMIC DNA]</scope>
    <source>
        <strain evidence="10 11">KACC 21265</strain>
    </source>
</reference>
<dbReference type="Gene3D" id="1.25.40.10">
    <property type="entry name" value="Tetratricopeptide repeat domain"/>
    <property type="match status" value="2"/>
</dbReference>
<feature type="repeat" description="TPR" evidence="8">
    <location>
        <begin position="31"/>
        <end position="64"/>
    </location>
</feature>
<feature type="repeat" description="TPR" evidence="8">
    <location>
        <begin position="201"/>
        <end position="234"/>
    </location>
</feature>
<evidence type="ECO:0000256" key="4">
    <source>
        <dbReference type="ARBA" id="ARBA00022676"/>
    </source>
</evidence>
<evidence type="ECO:0000256" key="8">
    <source>
        <dbReference type="PROSITE-ProRule" id="PRU00339"/>
    </source>
</evidence>
<dbReference type="InterPro" id="IPR019734">
    <property type="entry name" value="TPR_rpt"/>
</dbReference>
<dbReference type="InterPro" id="IPR051939">
    <property type="entry name" value="Glycosyltr_41/O-GlcNAc_trsf"/>
</dbReference>
<feature type="repeat" description="TPR" evidence="8">
    <location>
        <begin position="167"/>
        <end position="200"/>
    </location>
</feature>
<dbReference type="Pfam" id="PF13432">
    <property type="entry name" value="TPR_16"/>
    <property type="match status" value="2"/>
</dbReference>
<keyword evidence="7 8" id="KW-0802">TPR repeat</keyword>
<dbReference type="GO" id="GO:0097363">
    <property type="term" value="F:protein O-acetylglucosaminyltransferase activity"/>
    <property type="evidence" value="ECO:0007669"/>
    <property type="project" value="UniProtKB-EC"/>
</dbReference>
<dbReference type="SUPFAM" id="SSF48452">
    <property type="entry name" value="TPR-like"/>
    <property type="match status" value="1"/>
</dbReference>
<evidence type="ECO:0000256" key="6">
    <source>
        <dbReference type="ARBA" id="ARBA00022737"/>
    </source>
</evidence>
<evidence type="ECO:0000256" key="2">
    <source>
        <dbReference type="ARBA" id="ARBA00005386"/>
    </source>
</evidence>
<keyword evidence="4" id="KW-0328">Glycosyltransferase</keyword>
<dbReference type="SMART" id="SM00028">
    <property type="entry name" value="TPR"/>
    <property type="match status" value="6"/>
</dbReference>
<keyword evidence="11" id="KW-1185">Reference proteome</keyword>
<dbReference type="Pfam" id="PF13414">
    <property type="entry name" value="TPR_11"/>
    <property type="match status" value="1"/>
</dbReference>
<name>A0A857J886_9BURK</name>
<accession>A0A857J886</accession>
<evidence type="ECO:0000259" key="9">
    <source>
        <dbReference type="Pfam" id="PF13844"/>
    </source>
</evidence>
<dbReference type="InterPro" id="IPR011990">
    <property type="entry name" value="TPR-like_helical_dom_sf"/>
</dbReference>
<dbReference type="InterPro" id="IPR029489">
    <property type="entry name" value="OGT/SEC/SPY_C"/>
</dbReference>
<organism evidence="10 11">
    <name type="scientific">Xylophilus rhododendri</name>
    <dbReference type="NCBI Taxonomy" id="2697032"/>
    <lineage>
        <taxon>Bacteria</taxon>
        <taxon>Pseudomonadati</taxon>
        <taxon>Pseudomonadota</taxon>
        <taxon>Betaproteobacteria</taxon>
        <taxon>Burkholderiales</taxon>
        <taxon>Xylophilus</taxon>
    </lineage>
</organism>
<dbReference type="PANTHER" id="PTHR44835">
    <property type="entry name" value="UDP-N-ACETYLGLUCOSAMINE--PEPTIDE N-ACETYLGLUCOSAMINYLTRANSFERASE SPINDLY-RELATED"/>
    <property type="match status" value="1"/>
</dbReference>
<evidence type="ECO:0000313" key="10">
    <source>
        <dbReference type="EMBL" id="QHI98995.1"/>
    </source>
</evidence>
<evidence type="ECO:0000256" key="7">
    <source>
        <dbReference type="ARBA" id="ARBA00022803"/>
    </source>
</evidence>
<dbReference type="PROSITE" id="PS50005">
    <property type="entry name" value="TPR"/>
    <property type="match status" value="4"/>
</dbReference>
<evidence type="ECO:0000256" key="3">
    <source>
        <dbReference type="ARBA" id="ARBA00011970"/>
    </source>
</evidence>
<dbReference type="Gene3D" id="3.40.50.11380">
    <property type="match status" value="1"/>
</dbReference>
<sequence>MKENDRRPRRRLLDWLLGRGFRPLPSPADQCRAAMDEGNRHLSEGDIATALACYRNAVILDPNHADAQVNLGYALMESGMPVPAGQAFRSALKHVPHHADAHFFLGRIAVAFGNDAEAAEHMEAALQIAPQLEAAYAELAAILFRLGRSERALIVLTQGIKRMPQRADLHFLKGNVLAEATMHREAVEAYTQALELQPDFAEAMANKGNCERHLGLVDEALKDIETALKYQPNNAAWHSNRLFTLQYGGMLGPEALFQEHLKFAERFETPLLDTSRDDHPMVVQRSARLRLGYVSGDLRQHSLAYFFEPVLRQHDRSRVEVFCYYTYPVIDDVTRRMREEAEHWRDCAQLSDEAMAQCIRNDGIDVLVDLSGHTGHHRLLVFARRPAPIQVTWLGYQATTGLANMDYRITDAGVDPPGETERFHSEQLLRLSSGAIFQPDPQSPPVAALPCIASGTFTFGCLNNPAKITSSFVAAAAAILHAVPNSRLLLGNAGVEDAPEWMRRFGEHGVPAHRLVLRAKTSMPNYLAMHAEIDLALDTFPYNGGTTTMHSLWMGVPVLSLEGKTAISRVGVQTMRGLGLEEFACATMDEYVARAIEIANSTDFLRKTRAGLRQRLERVMVDQARAFTVELEDAFLSLHSHKTSNSGEK</sequence>
<keyword evidence="6" id="KW-0677">Repeat</keyword>
<keyword evidence="5" id="KW-0808">Transferase</keyword>
<evidence type="ECO:0000256" key="1">
    <source>
        <dbReference type="ARBA" id="ARBA00004922"/>
    </source>
</evidence>
<dbReference type="Proteomes" id="UP000464787">
    <property type="component" value="Chromosome"/>
</dbReference>
<feature type="domain" description="O-GlcNAc transferase C-terminal" evidence="9">
    <location>
        <begin position="283"/>
        <end position="429"/>
    </location>
</feature>
<proteinExistence type="inferred from homology"/>
<dbReference type="AlphaFoldDB" id="A0A857J886"/>